<dbReference type="RefSeq" id="XP_007377324.1">
    <property type="nucleotide sequence ID" value="XM_007377262.1"/>
</dbReference>
<proteinExistence type="inferred from homology"/>
<organism evidence="4">
    <name type="scientific">Spathaspora passalidarum (strain NRRL Y-27907 / 11-Y1)</name>
    <dbReference type="NCBI Taxonomy" id="619300"/>
    <lineage>
        <taxon>Eukaryota</taxon>
        <taxon>Fungi</taxon>
        <taxon>Dikarya</taxon>
        <taxon>Ascomycota</taxon>
        <taxon>Saccharomycotina</taxon>
        <taxon>Pichiomycetes</taxon>
        <taxon>Debaryomycetaceae</taxon>
        <taxon>Spathaspora</taxon>
    </lineage>
</organism>
<dbReference type="GeneID" id="18874641"/>
<dbReference type="Proteomes" id="UP000000709">
    <property type="component" value="Unassembled WGS sequence"/>
</dbReference>
<dbReference type="GO" id="GO:0032797">
    <property type="term" value="C:SMN complex"/>
    <property type="evidence" value="ECO:0007669"/>
    <property type="project" value="TreeGrafter"/>
</dbReference>
<evidence type="ECO:0000256" key="1">
    <source>
        <dbReference type="ARBA" id="ARBA00025758"/>
    </source>
</evidence>
<dbReference type="GO" id="GO:0000387">
    <property type="term" value="P:spliceosomal snRNP assembly"/>
    <property type="evidence" value="ECO:0007669"/>
    <property type="project" value="InterPro"/>
</dbReference>
<dbReference type="HOGENOM" id="CLU_083380_0_0_1"/>
<dbReference type="PANTHER" id="PTHR12794">
    <property type="entry name" value="GEMIN2"/>
    <property type="match status" value="1"/>
</dbReference>
<dbReference type="Pfam" id="PF04938">
    <property type="entry name" value="SIP1"/>
    <property type="match status" value="1"/>
</dbReference>
<dbReference type="PANTHER" id="PTHR12794:SF0">
    <property type="entry name" value="GEM-ASSOCIATED PROTEIN 2"/>
    <property type="match status" value="1"/>
</dbReference>
<comment type="similarity">
    <text evidence="1">Belongs to the gemin-2 family.</text>
</comment>
<dbReference type="Gene3D" id="1.20.58.1070">
    <property type="match status" value="1"/>
</dbReference>
<dbReference type="EMBL" id="GL996505">
    <property type="protein sequence ID" value="EGW30353.1"/>
    <property type="molecule type" value="Genomic_DNA"/>
</dbReference>
<dbReference type="OrthoDB" id="428895at2759"/>
<evidence type="ECO:0000313" key="3">
    <source>
        <dbReference type="EMBL" id="EGW30353.1"/>
    </source>
</evidence>
<dbReference type="GO" id="GO:0005634">
    <property type="term" value="C:nucleus"/>
    <property type="evidence" value="ECO:0007669"/>
    <property type="project" value="TreeGrafter"/>
</dbReference>
<dbReference type="eggNOG" id="ENOG502SCAA">
    <property type="taxonomic scope" value="Eukaryota"/>
</dbReference>
<accession>G3ATX7</accession>
<feature type="region of interest" description="Disordered" evidence="2">
    <location>
        <begin position="1"/>
        <end position="23"/>
    </location>
</feature>
<dbReference type="KEGG" id="spaa:SPAPADRAFT_63208"/>
<keyword evidence="4" id="KW-1185">Reference proteome</keyword>
<name>G3ATX7_SPAPN</name>
<dbReference type="AlphaFoldDB" id="G3ATX7"/>
<dbReference type="InParanoid" id="G3ATX7"/>
<protein>
    <submittedName>
        <fullName evidence="3">Uncharacterized protein</fullName>
    </submittedName>
</protein>
<dbReference type="InterPro" id="IPR035426">
    <property type="entry name" value="Gemin2/Brr1"/>
</dbReference>
<reference evidence="3 4" key="1">
    <citation type="journal article" date="2011" name="Proc. Natl. Acad. Sci. U.S.A.">
        <title>Comparative genomics of xylose-fermenting fungi for enhanced biofuel production.</title>
        <authorList>
            <person name="Wohlbach D.J."/>
            <person name="Kuo A."/>
            <person name="Sato T.K."/>
            <person name="Potts K.M."/>
            <person name="Salamov A.A."/>
            <person name="LaButti K.M."/>
            <person name="Sun H."/>
            <person name="Clum A."/>
            <person name="Pangilinan J.L."/>
            <person name="Lindquist E.A."/>
            <person name="Lucas S."/>
            <person name="Lapidus A."/>
            <person name="Jin M."/>
            <person name="Gunawan C."/>
            <person name="Balan V."/>
            <person name="Dale B.E."/>
            <person name="Jeffries T.W."/>
            <person name="Zinkel R."/>
            <person name="Barry K.W."/>
            <person name="Grigoriev I.V."/>
            <person name="Gasch A.P."/>
        </authorList>
    </citation>
    <scope>NUCLEOTIDE SEQUENCE [LARGE SCALE GENOMIC DNA]</scope>
    <source>
        <strain evidence="4">NRRL Y-27907 / 11-Y1</strain>
    </source>
</reference>
<dbReference type="STRING" id="619300.G3ATX7"/>
<feature type="region of interest" description="Disordered" evidence="2">
    <location>
        <begin position="48"/>
        <end position="80"/>
    </location>
</feature>
<evidence type="ECO:0000256" key="2">
    <source>
        <dbReference type="SAM" id="MobiDB-lite"/>
    </source>
</evidence>
<dbReference type="OMA" id="SQWIWKL"/>
<gene>
    <name evidence="3" type="ORF">SPAPADRAFT_63208</name>
</gene>
<sequence length="235" mass="27191">MDAVHEYGPLQVLPIEDSNEDGESSDVYKYLLSVRDEAWNGSPVEFIDREIKSEPEPTQEEQEQEQEKEQEQSAEVTEEAQEGVTLWQQQLLAEFKDIKQQLAQVDQPATLLEIPEDASHWRKFILNNEPPTIEYFVHQLDKPTKVKLLVYITKWLTMSNASIANLSQWIWKILLTIDTRSMLTPDEIFVLRKLAKKTIKVKETSTETSSVGNMTIDMIITLVCRHYGQLDLLQQ</sequence>
<evidence type="ECO:0000313" key="4">
    <source>
        <dbReference type="Proteomes" id="UP000000709"/>
    </source>
</evidence>